<dbReference type="RefSeq" id="WP_118957349.1">
    <property type="nucleotide sequence ID" value="NZ_QHCR01000008.1"/>
</dbReference>
<dbReference type="EMBL" id="QHCR01000008">
    <property type="protein sequence ID" value="RHX78257.1"/>
    <property type="molecule type" value="Genomic_DNA"/>
</dbReference>
<evidence type="ECO:0000256" key="1">
    <source>
        <dbReference type="SAM" id="Phobius"/>
    </source>
</evidence>
<name>A0ABX9LZY6_9LEPT</name>
<keyword evidence="1" id="KW-0812">Transmembrane</keyword>
<dbReference type="PANTHER" id="PTHR43685">
    <property type="entry name" value="GLYCOSYLTRANSFERASE"/>
    <property type="match status" value="1"/>
</dbReference>
<dbReference type="SUPFAM" id="SSF53448">
    <property type="entry name" value="Nucleotide-diphospho-sugar transferases"/>
    <property type="match status" value="1"/>
</dbReference>
<protein>
    <submittedName>
        <fullName evidence="3">Glycosyl transferase</fullName>
    </submittedName>
</protein>
<sequence length="301" mass="34791">MNPLISVVIPTYNHAHFLKFSLASVIQQTYSNWEAIVIDNHSSDDTEEVIKAFGDSRIRLLKIRNNGIIAASRNQGIREAKGDWVSFLDSDDLWSLNKLERVVSEILGSKDHIDVLCNNEDMVYIGTKERTLLTYGPYEKDFYRTMLFYGNRLSTSATTIRRTFLIENGLAFNEKPEFVTVEDYDLWLRLAKANAGFLFIPEVLGEYTIHGSNQSASLERHLNNLENLIRHHIFEIQEFDSNKEALWNKFLVRLKFDKGFVFLRERKPLYAIAFLVGAFFGSPSVFMDLLKTKFKNRIGRS</sequence>
<keyword evidence="4" id="KW-1185">Reference proteome</keyword>
<reference evidence="4" key="1">
    <citation type="submission" date="2018-05" db="EMBL/GenBank/DDBJ databases">
        <title>Leptospira yasudae sp. nov. and Leptospira stimsonii sp. nov., two pathogenic species of the genus Leptospira isolated from environmental sources.</title>
        <authorList>
            <person name="Casanovas-Massana A."/>
            <person name="Hamond C."/>
            <person name="Santos L.A."/>
            <person name="Hacker K.P."/>
            <person name="Balassiano I."/>
            <person name="Medeiros M.A."/>
            <person name="Reis M.G."/>
            <person name="Ko A.I."/>
            <person name="Wunder E.A."/>
        </authorList>
    </citation>
    <scope>NUCLEOTIDE SEQUENCE [LARGE SCALE GENOMIC DNA]</scope>
    <source>
        <strain evidence="4">B21</strain>
    </source>
</reference>
<dbReference type="PANTHER" id="PTHR43685:SF2">
    <property type="entry name" value="GLYCOSYLTRANSFERASE 2-LIKE DOMAIN-CONTAINING PROTEIN"/>
    <property type="match status" value="1"/>
</dbReference>
<comment type="caution">
    <text evidence="3">The sequence shown here is derived from an EMBL/GenBank/DDBJ whole genome shotgun (WGS) entry which is preliminary data.</text>
</comment>
<keyword evidence="1" id="KW-0472">Membrane</keyword>
<reference evidence="3 4" key="2">
    <citation type="journal article" date="2020" name="Int. J. Syst. Evol. Microbiol.">
        <title>Leptospira yasudae sp. nov. and Leptospira stimsonii sp. nov., two new species of the pathogenic group isolated from environmental sources.</title>
        <authorList>
            <person name="Casanovas-Massana A."/>
            <person name="Hamond C."/>
            <person name="Santos L.A."/>
            <person name="de Oliveira D."/>
            <person name="Hacker K.P."/>
            <person name="Balassiano I."/>
            <person name="Costa F."/>
            <person name="Medeiros M.A."/>
            <person name="Reis M.G."/>
            <person name="Ko A.I."/>
            <person name="Wunder E.A."/>
        </authorList>
    </citation>
    <scope>NUCLEOTIDE SEQUENCE [LARGE SCALE GENOMIC DNA]</scope>
    <source>
        <strain evidence="3 4">B21</strain>
    </source>
</reference>
<evidence type="ECO:0000313" key="4">
    <source>
        <dbReference type="Proteomes" id="UP000285569"/>
    </source>
</evidence>
<organism evidence="3 4">
    <name type="scientific">Leptospira yasudae</name>
    <dbReference type="NCBI Taxonomy" id="2202201"/>
    <lineage>
        <taxon>Bacteria</taxon>
        <taxon>Pseudomonadati</taxon>
        <taxon>Spirochaetota</taxon>
        <taxon>Spirochaetia</taxon>
        <taxon>Leptospirales</taxon>
        <taxon>Leptospiraceae</taxon>
        <taxon>Leptospira</taxon>
    </lineage>
</organism>
<gene>
    <name evidence="3" type="ORF">DLM77_17640</name>
</gene>
<keyword evidence="3" id="KW-0808">Transferase</keyword>
<dbReference type="Pfam" id="PF00535">
    <property type="entry name" value="Glycos_transf_2"/>
    <property type="match status" value="1"/>
</dbReference>
<feature type="transmembrane region" description="Helical" evidence="1">
    <location>
        <begin position="269"/>
        <end position="290"/>
    </location>
</feature>
<keyword evidence="1" id="KW-1133">Transmembrane helix</keyword>
<dbReference type="Gene3D" id="3.90.550.10">
    <property type="entry name" value="Spore Coat Polysaccharide Biosynthesis Protein SpsA, Chain A"/>
    <property type="match status" value="1"/>
</dbReference>
<evidence type="ECO:0000313" key="3">
    <source>
        <dbReference type="EMBL" id="RHX78257.1"/>
    </source>
</evidence>
<dbReference type="InterPro" id="IPR029044">
    <property type="entry name" value="Nucleotide-diphossugar_trans"/>
</dbReference>
<dbReference type="Proteomes" id="UP000285569">
    <property type="component" value="Unassembled WGS sequence"/>
</dbReference>
<evidence type="ECO:0000259" key="2">
    <source>
        <dbReference type="Pfam" id="PF00535"/>
    </source>
</evidence>
<proteinExistence type="predicted"/>
<accession>A0ABX9LZY6</accession>
<feature type="domain" description="Glycosyltransferase 2-like" evidence="2">
    <location>
        <begin position="6"/>
        <end position="110"/>
    </location>
</feature>
<dbReference type="InterPro" id="IPR001173">
    <property type="entry name" value="Glyco_trans_2-like"/>
</dbReference>
<dbReference type="GO" id="GO:0016740">
    <property type="term" value="F:transferase activity"/>
    <property type="evidence" value="ECO:0007669"/>
    <property type="project" value="UniProtKB-KW"/>
</dbReference>
<dbReference type="InterPro" id="IPR050834">
    <property type="entry name" value="Glycosyltransf_2"/>
</dbReference>